<keyword evidence="7" id="KW-0378">Hydrolase</keyword>
<dbReference type="InterPro" id="IPR050953">
    <property type="entry name" value="N4_N6_ade-DNA_methylase"/>
</dbReference>
<dbReference type="InterPro" id="IPR002052">
    <property type="entry name" value="DNA_methylase_N6_adenine_CS"/>
</dbReference>
<keyword evidence="4" id="KW-0949">S-adenosyl-L-methionine</keyword>
<dbReference type="PANTHER" id="PTHR33841">
    <property type="entry name" value="DNA METHYLTRANSFERASE YEEA-RELATED"/>
    <property type="match status" value="1"/>
</dbReference>
<dbReference type="GO" id="GO:0006304">
    <property type="term" value="P:DNA modification"/>
    <property type="evidence" value="ECO:0007669"/>
    <property type="project" value="InterPro"/>
</dbReference>
<keyword evidence="7" id="KW-0255">Endonuclease</keyword>
<feature type="domain" description="Type II methyltransferase M.TaqI-like" evidence="6">
    <location>
        <begin position="493"/>
        <end position="642"/>
    </location>
</feature>
<evidence type="ECO:0000256" key="3">
    <source>
        <dbReference type="ARBA" id="ARBA00022679"/>
    </source>
</evidence>
<protein>
    <recommendedName>
        <fullName evidence="1">site-specific DNA-methyltransferase (adenine-specific)</fullName>
        <ecNumber evidence="1">2.1.1.72</ecNumber>
    </recommendedName>
</protein>
<dbReference type="RefSeq" id="WP_147392266.1">
    <property type="nucleotide sequence ID" value="NZ_QXML01000012.1"/>
</dbReference>
<reference evidence="7 8" key="1">
    <citation type="submission" date="2018-09" db="EMBL/GenBank/DDBJ databases">
        <authorList>
            <person name="Wang X."/>
            <person name="Du Z."/>
        </authorList>
    </citation>
    <scope>NUCLEOTIDE SEQUENCE [LARGE SCALE GENOMIC DNA]</scope>
    <source>
        <strain evidence="7 8">N3</strain>
    </source>
</reference>
<evidence type="ECO:0000259" key="6">
    <source>
        <dbReference type="Pfam" id="PF07669"/>
    </source>
</evidence>
<dbReference type="PANTHER" id="PTHR33841:SF1">
    <property type="entry name" value="DNA METHYLTRANSFERASE A"/>
    <property type="match status" value="1"/>
</dbReference>
<keyword evidence="8" id="KW-1185">Reference proteome</keyword>
<evidence type="ECO:0000313" key="8">
    <source>
        <dbReference type="Proteomes" id="UP000283522"/>
    </source>
</evidence>
<dbReference type="PRINTS" id="PR00507">
    <property type="entry name" value="N12N6MTFRASE"/>
</dbReference>
<dbReference type="GO" id="GO:0004519">
    <property type="term" value="F:endonuclease activity"/>
    <property type="evidence" value="ECO:0007669"/>
    <property type="project" value="UniProtKB-KW"/>
</dbReference>
<sequence>MALFQSSVLKKYLAAQEHRPIHEAFAAYLTYFHNPRIRENIRASKEEQFQEGFLRELFVKIFGYTINPEPDYNLTTELKNIRDSKKTDGAILKDGNALAVIELKGTDTKDLDKIRDQAFNYKNNQPECVYVITSNFEKLRFYIDNAVDYVEFNILAMESDQFKLMWLLLHRDNLLSGLPKKIKEESLLAEEQITKQLYRDYSNFKQELWQDLVAQNPGQDELVLYKKSQKLLDRFLFIFFAEDKGLLPPNSISEIVKHWKTLEHLDAYAPLYDRFKLYFGFLNTGRPAKGDKAEIHAYNGGLFAPDPILDTLTISDSLLEKHVRKLTEYDFESEVDTNILGHIFEHSLNDIENVRAQLAGQEVDKSKTKRKRDGVFYTPKYITKYIVDNTLGRLCTEKKADLQLVDEEFSKYLSYKTKEAERKRKTELKQKLDTYRNWLLQLTICDPACGSGAFLNQVLEFLIAEHRYVDELEAQLFDTPLVLPNVENHILENNIFGVDINEESVEIARLSLWLRTAKKGRKLSSLNSNIKVGNSLIDDPAVAGDLAFDWQAQFPQVFAKGGFDVVVGNPPYVDIKALDPELVKILFQIYKTAENRINLYSIFIEKGYYILKDKGFLSFINPNSILVNSSYTKIRKMLIDDMTTIVKLPDNV</sequence>
<dbReference type="OrthoDB" id="32195at2"/>
<organism evidence="7 8">
    <name type="scientific">Algoriphagus lacus</name>
    <dbReference type="NCBI Taxonomy" id="2056311"/>
    <lineage>
        <taxon>Bacteria</taxon>
        <taxon>Pseudomonadati</taxon>
        <taxon>Bacteroidota</taxon>
        <taxon>Cytophagia</taxon>
        <taxon>Cytophagales</taxon>
        <taxon>Cyclobacteriaceae</taxon>
        <taxon>Algoriphagus</taxon>
    </lineage>
</organism>
<dbReference type="EMBL" id="QXML01000012">
    <property type="protein sequence ID" value="RIW12785.1"/>
    <property type="molecule type" value="Genomic_DNA"/>
</dbReference>
<dbReference type="Proteomes" id="UP000283522">
    <property type="component" value="Unassembled WGS sequence"/>
</dbReference>
<proteinExistence type="predicted"/>
<keyword evidence="7" id="KW-0540">Nuclease</keyword>
<evidence type="ECO:0000256" key="2">
    <source>
        <dbReference type="ARBA" id="ARBA00022603"/>
    </source>
</evidence>
<evidence type="ECO:0000256" key="4">
    <source>
        <dbReference type="ARBA" id="ARBA00022691"/>
    </source>
</evidence>
<dbReference type="Gene3D" id="3.40.50.150">
    <property type="entry name" value="Vaccinia Virus protein VP39"/>
    <property type="match status" value="1"/>
</dbReference>
<dbReference type="EC" id="2.1.1.72" evidence="1"/>
<keyword evidence="3" id="KW-0808">Transferase</keyword>
<comment type="catalytic activity">
    <reaction evidence="5">
        <text>a 2'-deoxyadenosine in DNA + S-adenosyl-L-methionine = an N(6)-methyl-2'-deoxyadenosine in DNA + S-adenosyl-L-homocysteine + H(+)</text>
        <dbReference type="Rhea" id="RHEA:15197"/>
        <dbReference type="Rhea" id="RHEA-COMP:12418"/>
        <dbReference type="Rhea" id="RHEA-COMP:12419"/>
        <dbReference type="ChEBI" id="CHEBI:15378"/>
        <dbReference type="ChEBI" id="CHEBI:57856"/>
        <dbReference type="ChEBI" id="CHEBI:59789"/>
        <dbReference type="ChEBI" id="CHEBI:90615"/>
        <dbReference type="ChEBI" id="CHEBI:90616"/>
        <dbReference type="EC" id="2.1.1.72"/>
    </reaction>
</comment>
<evidence type="ECO:0000313" key="7">
    <source>
        <dbReference type="EMBL" id="RIW12785.1"/>
    </source>
</evidence>
<name>A0A418PME6_9BACT</name>
<dbReference type="InterPro" id="IPR011639">
    <property type="entry name" value="MethylTrfase_TaqI-like_dom"/>
</dbReference>
<dbReference type="GO" id="GO:0003676">
    <property type="term" value="F:nucleic acid binding"/>
    <property type="evidence" value="ECO:0007669"/>
    <property type="project" value="InterPro"/>
</dbReference>
<evidence type="ECO:0000256" key="5">
    <source>
        <dbReference type="ARBA" id="ARBA00047942"/>
    </source>
</evidence>
<feature type="non-terminal residue" evidence="7">
    <location>
        <position position="652"/>
    </location>
</feature>
<accession>A0A418PME6</accession>
<keyword evidence="2" id="KW-0489">Methyltransferase</keyword>
<dbReference type="GO" id="GO:0032259">
    <property type="term" value="P:methylation"/>
    <property type="evidence" value="ECO:0007669"/>
    <property type="project" value="UniProtKB-KW"/>
</dbReference>
<dbReference type="AlphaFoldDB" id="A0A418PME6"/>
<evidence type="ECO:0000256" key="1">
    <source>
        <dbReference type="ARBA" id="ARBA00011900"/>
    </source>
</evidence>
<dbReference type="InterPro" id="IPR029063">
    <property type="entry name" value="SAM-dependent_MTases_sf"/>
</dbReference>
<dbReference type="PROSITE" id="PS00092">
    <property type="entry name" value="N6_MTASE"/>
    <property type="match status" value="1"/>
</dbReference>
<dbReference type="Pfam" id="PF07669">
    <property type="entry name" value="Eco57I"/>
    <property type="match status" value="1"/>
</dbReference>
<comment type="caution">
    <text evidence="7">The sequence shown here is derived from an EMBL/GenBank/DDBJ whole genome shotgun (WGS) entry which is preliminary data.</text>
</comment>
<dbReference type="SUPFAM" id="SSF53335">
    <property type="entry name" value="S-adenosyl-L-methionine-dependent methyltransferases"/>
    <property type="match status" value="1"/>
</dbReference>
<dbReference type="GO" id="GO:0009007">
    <property type="term" value="F:site-specific DNA-methyltransferase (adenine-specific) activity"/>
    <property type="evidence" value="ECO:0007669"/>
    <property type="project" value="UniProtKB-EC"/>
</dbReference>
<gene>
    <name evidence="7" type="ORF">D0X99_18510</name>
</gene>